<dbReference type="Proteomes" id="UP001152300">
    <property type="component" value="Unassembled WGS sequence"/>
</dbReference>
<sequence length="108" mass="12227">MACLVAYETMTNAGKYILGSIFINRLDFDTESIDHISTFITSSCQSNGHRSICDQYLPRRHHPFLHLIWRIPEARVKIGRTCCLITPSNSSICGIPYEPLASLSIRKN</sequence>
<organism evidence="1 2">
    <name type="scientific">Sclerotinia nivalis</name>
    <dbReference type="NCBI Taxonomy" id="352851"/>
    <lineage>
        <taxon>Eukaryota</taxon>
        <taxon>Fungi</taxon>
        <taxon>Dikarya</taxon>
        <taxon>Ascomycota</taxon>
        <taxon>Pezizomycotina</taxon>
        <taxon>Leotiomycetes</taxon>
        <taxon>Helotiales</taxon>
        <taxon>Sclerotiniaceae</taxon>
        <taxon>Sclerotinia</taxon>
    </lineage>
</organism>
<evidence type="ECO:0000313" key="2">
    <source>
        <dbReference type="Proteomes" id="UP001152300"/>
    </source>
</evidence>
<protein>
    <submittedName>
        <fullName evidence="1">Uncharacterized protein</fullName>
    </submittedName>
</protein>
<dbReference type="EMBL" id="JAPEIS010000002">
    <property type="protein sequence ID" value="KAJ8069295.1"/>
    <property type="molecule type" value="Genomic_DNA"/>
</dbReference>
<gene>
    <name evidence="1" type="ORF">OCU04_002955</name>
</gene>
<comment type="caution">
    <text evidence="1">The sequence shown here is derived from an EMBL/GenBank/DDBJ whole genome shotgun (WGS) entry which is preliminary data.</text>
</comment>
<reference evidence="1" key="1">
    <citation type="submission" date="2022-11" db="EMBL/GenBank/DDBJ databases">
        <title>Genome Resource of Sclerotinia nivalis Strain SnTB1, a Plant Pathogen Isolated from American Ginseng.</title>
        <authorList>
            <person name="Fan S."/>
        </authorList>
    </citation>
    <scope>NUCLEOTIDE SEQUENCE</scope>
    <source>
        <strain evidence="1">SnTB1</strain>
    </source>
</reference>
<keyword evidence="2" id="KW-1185">Reference proteome</keyword>
<proteinExistence type="predicted"/>
<accession>A0A9X0AV67</accession>
<evidence type="ECO:0000313" key="1">
    <source>
        <dbReference type="EMBL" id="KAJ8069295.1"/>
    </source>
</evidence>
<name>A0A9X0AV67_9HELO</name>
<dbReference type="AlphaFoldDB" id="A0A9X0AV67"/>